<dbReference type="Pfam" id="PF13366">
    <property type="entry name" value="PDDEXK_3"/>
    <property type="match status" value="1"/>
</dbReference>
<protein>
    <submittedName>
        <fullName evidence="1">GxxExxY protein</fullName>
    </submittedName>
</protein>
<accession>A0A3D4V388</accession>
<dbReference type="Proteomes" id="UP000264071">
    <property type="component" value="Unassembled WGS sequence"/>
</dbReference>
<dbReference type="EMBL" id="DPIY01000001">
    <property type="protein sequence ID" value="HCT55571.1"/>
    <property type="molecule type" value="Genomic_DNA"/>
</dbReference>
<gene>
    <name evidence="1" type="ORF">DGD08_00005</name>
</gene>
<evidence type="ECO:0000313" key="2">
    <source>
        <dbReference type="Proteomes" id="UP000264071"/>
    </source>
</evidence>
<comment type="caution">
    <text evidence="1">The sequence shown here is derived from an EMBL/GenBank/DDBJ whole genome shotgun (WGS) entry which is preliminary data.</text>
</comment>
<proteinExistence type="predicted"/>
<dbReference type="AlphaFoldDB" id="A0A3D4V388"/>
<dbReference type="NCBIfam" id="TIGR04256">
    <property type="entry name" value="GxxExxY"/>
    <property type="match status" value="1"/>
</dbReference>
<name>A0A3D4V388_9BACT</name>
<organism evidence="1 2">
    <name type="scientific">Gemmatimonas aurantiaca</name>
    <dbReference type="NCBI Taxonomy" id="173480"/>
    <lineage>
        <taxon>Bacteria</taxon>
        <taxon>Pseudomonadati</taxon>
        <taxon>Gemmatimonadota</taxon>
        <taxon>Gemmatimonadia</taxon>
        <taxon>Gemmatimonadales</taxon>
        <taxon>Gemmatimonadaceae</taxon>
        <taxon>Gemmatimonas</taxon>
    </lineage>
</organism>
<dbReference type="InterPro" id="IPR026350">
    <property type="entry name" value="GxxExxY"/>
</dbReference>
<reference evidence="1 2" key="1">
    <citation type="journal article" date="2018" name="Nat. Biotechnol.">
        <title>A standardized bacterial taxonomy based on genome phylogeny substantially revises the tree of life.</title>
        <authorList>
            <person name="Parks D.H."/>
            <person name="Chuvochina M."/>
            <person name="Waite D.W."/>
            <person name="Rinke C."/>
            <person name="Skarshewski A."/>
            <person name="Chaumeil P.A."/>
            <person name="Hugenholtz P."/>
        </authorList>
    </citation>
    <scope>NUCLEOTIDE SEQUENCE [LARGE SCALE GENOMIC DNA]</scope>
    <source>
        <strain evidence="1">UBA8844</strain>
    </source>
</reference>
<dbReference type="OMA" id="HKFYADF"/>
<sequence>MTQGLYADLTYEVIGAFYDTYNALGWGFAEQVYANAIPLYLADRGIAFQREVPLQVRLRDQLLGEFRADLIVEDKVIVELKSCERIVAAHEAQLINYLRATTYQLGLLFNFGPKPERRRLIWTPAYKALKDGDASRIDRVWR</sequence>
<evidence type="ECO:0000313" key="1">
    <source>
        <dbReference type="EMBL" id="HCT55571.1"/>
    </source>
</evidence>